<evidence type="ECO:0000256" key="3">
    <source>
        <dbReference type="SAM" id="Coils"/>
    </source>
</evidence>
<evidence type="ECO:0000256" key="1">
    <source>
        <dbReference type="ARBA" id="ARBA00012528"/>
    </source>
</evidence>
<dbReference type="STRING" id="582667.SAMN05192568_101068"/>
<gene>
    <name evidence="5" type="ORF">SAMN05192568_101068</name>
</gene>
<evidence type="ECO:0000313" key="6">
    <source>
        <dbReference type="Proteomes" id="UP000199048"/>
    </source>
</evidence>
<dbReference type="AlphaFoldDB" id="A0A1I4KDR4"/>
<dbReference type="NCBIfam" id="TIGR00254">
    <property type="entry name" value="GGDEF"/>
    <property type="match status" value="1"/>
</dbReference>
<dbReference type="Proteomes" id="UP000199048">
    <property type="component" value="Unassembled WGS sequence"/>
</dbReference>
<dbReference type="EMBL" id="FOTK01000010">
    <property type="protein sequence ID" value="SFL76935.1"/>
    <property type="molecule type" value="Genomic_DNA"/>
</dbReference>
<evidence type="ECO:0000256" key="2">
    <source>
        <dbReference type="ARBA" id="ARBA00034247"/>
    </source>
</evidence>
<dbReference type="FunFam" id="3.30.70.270:FF:000001">
    <property type="entry name" value="Diguanylate cyclase domain protein"/>
    <property type="match status" value="1"/>
</dbReference>
<keyword evidence="3" id="KW-0175">Coiled coil</keyword>
<evidence type="ECO:0000313" key="5">
    <source>
        <dbReference type="EMBL" id="SFL76935.1"/>
    </source>
</evidence>
<dbReference type="InterPro" id="IPR029787">
    <property type="entry name" value="Nucleotide_cyclase"/>
</dbReference>
<dbReference type="EC" id="2.7.7.65" evidence="1"/>
<proteinExistence type="predicted"/>
<accession>A0A1I4KDR4</accession>
<keyword evidence="6" id="KW-1185">Reference proteome</keyword>
<protein>
    <recommendedName>
        <fullName evidence="1">diguanylate cyclase</fullName>
        <ecNumber evidence="1">2.7.7.65</ecNumber>
    </recommendedName>
</protein>
<dbReference type="SMART" id="SM00267">
    <property type="entry name" value="GGDEF"/>
    <property type="match status" value="1"/>
</dbReference>
<dbReference type="Gene3D" id="3.30.70.270">
    <property type="match status" value="1"/>
</dbReference>
<dbReference type="Pfam" id="PF00990">
    <property type="entry name" value="GGDEF"/>
    <property type="match status" value="1"/>
</dbReference>
<dbReference type="InterPro" id="IPR050469">
    <property type="entry name" value="Diguanylate_Cyclase"/>
</dbReference>
<dbReference type="PANTHER" id="PTHR45138">
    <property type="entry name" value="REGULATORY COMPONENTS OF SENSORY TRANSDUCTION SYSTEM"/>
    <property type="match status" value="1"/>
</dbReference>
<dbReference type="GO" id="GO:1902201">
    <property type="term" value="P:negative regulation of bacterial-type flagellum-dependent cell motility"/>
    <property type="evidence" value="ECO:0007669"/>
    <property type="project" value="TreeGrafter"/>
</dbReference>
<reference evidence="6" key="1">
    <citation type="submission" date="2016-10" db="EMBL/GenBank/DDBJ databases">
        <authorList>
            <person name="Varghese N."/>
            <person name="Submissions S."/>
        </authorList>
    </citation>
    <scope>NUCLEOTIDE SEQUENCE [LARGE SCALE GENOMIC DNA]</scope>
    <source>
        <strain evidence="6">BL36</strain>
    </source>
</reference>
<dbReference type="GO" id="GO:0043709">
    <property type="term" value="P:cell adhesion involved in single-species biofilm formation"/>
    <property type="evidence" value="ECO:0007669"/>
    <property type="project" value="TreeGrafter"/>
</dbReference>
<dbReference type="GO" id="GO:0052621">
    <property type="term" value="F:diguanylate cyclase activity"/>
    <property type="evidence" value="ECO:0007669"/>
    <property type="project" value="UniProtKB-EC"/>
</dbReference>
<name>A0A1I4KDR4_9HYPH</name>
<dbReference type="GO" id="GO:0005886">
    <property type="term" value="C:plasma membrane"/>
    <property type="evidence" value="ECO:0007669"/>
    <property type="project" value="TreeGrafter"/>
</dbReference>
<evidence type="ECO:0000259" key="4">
    <source>
        <dbReference type="PROSITE" id="PS50887"/>
    </source>
</evidence>
<dbReference type="InterPro" id="IPR000160">
    <property type="entry name" value="GGDEF_dom"/>
</dbReference>
<organism evidence="5 6">
    <name type="scientific">Methylobacterium pseudosasicola</name>
    <dbReference type="NCBI Taxonomy" id="582667"/>
    <lineage>
        <taxon>Bacteria</taxon>
        <taxon>Pseudomonadati</taxon>
        <taxon>Pseudomonadota</taxon>
        <taxon>Alphaproteobacteria</taxon>
        <taxon>Hyphomicrobiales</taxon>
        <taxon>Methylobacteriaceae</taxon>
        <taxon>Methylobacterium</taxon>
    </lineage>
</organism>
<dbReference type="PROSITE" id="PS50887">
    <property type="entry name" value="GGDEF"/>
    <property type="match status" value="1"/>
</dbReference>
<dbReference type="PANTHER" id="PTHR45138:SF9">
    <property type="entry name" value="DIGUANYLATE CYCLASE DGCM-RELATED"/>
    <property type="match status" value="1"/>
</dbReference>
<comment type="catalytic activity">
    <reaction evidence="2">
        <text>2 GTP = 3',3'-c-di-GMP + 2 diphosphate</text>
        <dbReference type="Rhea" id="RHEA:24898"/>
        <dbReference type="ChEBI" id="CHEBI:33019"/>
        <dbReference type="ChEBI" id="CHEBI:37565"/>
        <dbReference type="ChEBI" id="CHEBI:58805"/>
        <dbReference type="EC" id="2.7.7.65"/>
    </reaction>
</comment>
<dbReference type="InterPro" id="IPR043128">
    <property type="entry name" value="Rev_trsase/Diguanyl_cyclase"/>
</dbReference>
<sequence>MRMSQETYSDRDRSFALAKRAHDLIRDYGPSATPRAYAVWYAYVSGELPLLGDAVKRLTTQSGSLTDADIDDLHETYLDGRQLTSAAGDISRGMLDEIAAVTEILDLSLGSTAQYGEALRGLAQDLMQEGMPTRARLGEIVSTLVSTTREVAVNNRVLEARMRETRCEIETLREKLEASRLESLTDALTGLSNRKHFEETLKATVEAARTSATPMSLIVLDIDFFKRFNDLYGHLTGDQVLRLVAIVMRENAGKQALLARFGGEEFGIVLPGADRALARQVAETVRASVMGRELVKRSTGESLGKVTVSLGIAVLHASDSPASLLERADLCMFAAKRAGRNRVVDDAAESLSQVA</sequence>
<feature type="coiled-coil region" evidence="3">
    <location>
        <begin position="155"/>
        <end position="182"/>
    </location>
</feature>
<dbReference type="SUPFAM" id="SSF55073">
    <property type="entry name" value="Nucleotide cyclase"/>
    <property type="match status" value="1"/>
</dbReference>
<feature type="domain" description="GGDEF" evidence="4">
    <location>
        <begin position="213"/>
        <end position="348"/>
    </location>
</feature>
<dbReference type="CDD" id="cd01949">
    <property type="entry name" value="GGDEF"/>
    <property type="match status" value="1"/>
</dbReference>